<keyword evidence="1" id="KW-0963">Cytoplasm</keyword>
<gene>
    <name evidence="7" type="ordered locus">RB2501_16109</name>
</gene>
<keyword evidence="3" id="KW-0489">Methyltransferase</keyword>
<dbReference type="RefSeq" id="WP_015755183.1">
    <property type="nucleotide sequence ID" value="NC_013222.1"/>
</dbReference>
<evidence type="ECO:0000256" key="2">
    <source>
        <dbReference type="ARBA" id="ARBA00022552"/>
    </source>
</evidence>
<dbReference type="KEGG" id="rbi:RB2501_16109"/>
<dbReference type="GO" id="GO:0006364">
    <property type="term" value="P:rRNA processing"/>
    <property type="evidence" value="ECO:0007669"/>
    <property type="project" value="UniProtKB-KW"/>
</dbReference>
<dbReference type="OrthoDB" id="7061662at2"/>
<dbReference type="GO" id="GO:0032259">
    <property type="term" value="P:methylation"/>
    <property type="evidence" value="ECO:0007669"/>
    <property type="project" value="UniProtKB-KW"/>
</dbReference>
<accession>A4CLW9</accession>
<dbReference type="PANTHER" id="PTHR46111:SF2">
    <property type="entry name" value="SAM-DEPENDENT METHYLTRANSFERASE"/>
    <property type="match status" value="1"/>
</dbReference>
<dbReference type="eggNOG" id="COG0313">
    <property type="taxonomic scope" value="Bacteria"/>
</dbReference>
<dbReference type="AlphaFoldDB" id="A4CLW9"/>
<dbReference type="InterPro" id="IPR035996">
    <property type="entry name" value="4pyrrol_Methylase_sf"/>
</dbReference>
<evidence type="ECO:0000313" key="8">
    <source>
        <dbReference type="Proteomes" id="UP000009049"/>
    </source>
</evidence>
<name>A4CLW9_ROBBH</name>
<evidence type="ECO:0000259" key="6">
    <source>
        <dbReference type="Pfam" id="PF00590"/>
    </source>
</evidence>
<dbReference type="PANTHER" id="PTHR46111">
    <property type="entry name" value="RIBOSOMAL RNA SMALL SUBUNIT METHYLTRANSFERASE I"/>
    <property type="match status" value="1"/>
</dbReference>
<keyword evidence="8" id="KW-1185">Reference proteome</keyword>
<dbReference type="InterPro" id="IPR014777">
    <property type="entry name" value="4pyrrole_Mease_sub1"/>
</dbReference>
<protein>
    <submittedName>
        <fullName evidence="7">Putative S-adenosylmethionine-dependent methytransferase</fullName>
    </submittedName>
</protein>
<keyword evidence="2" id="KW-0698">rRNA processing</keyword>
<dbReference type="Gene3D" id="3.30.950.10">
    <property type="entry name" value="Methyltransferase, Cobalt-precorrin-4 Transmethylase, Domain 2"/>
    <property type="match status" value="1"/>
</dbReference>
<dbReference type="SUPFAM" id="SSF53790">
    <property type="entry name" value="Tetrapyrrole methylase"/>
    <property type="match status" value="1"/>
</dbReference>
<proteinExistence type="predicted"/>
<keyword evidence="5" id="KW-0949">S-adenosyl-L-methionine</keyword>
<sequence>MEKNPDTYGKLYLIPSLLGDNEPLGVLPLTVKQTVEQLSHFIVENERTARRFIKKITPRKSQPSLVLFPLNKYTEAAAIPEYLAPCLEGISVGVLSEAGCPAIADPGSDIVALAHARGIRVVPLVGPSSIFLALMASGLNGQNFAFNGYLPIETSERKKVLKTLEKRSGEFGQSQFFMETPYRNEKLLAELVRTLRKETLLCIAADLTLESEYIQTRTVGDWANHLPDLNKRPAIFGIQSK</sequence>
<dbReference type="Pfam" id="PF00590">
    <property type="entry name" value="TP_methylase"/>
    <property type="match status" value="1"/>
</dbReference>
<keyword evidence="4 7" id="KW-0808">Transferase</keyword>
<reference evidence="7 8" key="1">
    <citation type="journal article" date="2009" name="J. Bacteriol.">
        <title>Complete genome sequence of Robiginitalea biformata HTCC2501.</title>
        <authorList>
            <person name="Oh H.M."/>
            <person name="Giovannoni S.J."/>
            <person name="Lee K."/>
            <person name="Ferriera S."/>
            <person name="Johnson J."/>
            <person name="Cho J.C."/>
        </authorList>
    </citation>
    <scope>NUCLEOTIDE SEQUENCE [LARGE SCALE GENOMIC DNA]</scope>
    <source>
        <strain evidence="8">ATCC BAA-864 / HTCC2501 / KCTC 12146</strain>
    </source>
</reference>
<dbReference type="InterPro" id="IPR008189">
    <property type="entry name" value="rRNA_ssu_MeTfrase_I"/>
</dbReference>
<evidence type="ECO:0000256" key="5">
    <source>
        <dbReference type="ARBA" id="ARBA00022691"/>
    </source>
</evidence>
<evidence type="ECO:0000313" key="7">
    <source>
        <dbReference type="EMBL" id="EAR15868.1"/>
    </source>
</evidence>
<dbReference type="HOGENOM" id="CLU_044779_4_1_10"/>
<organism evidence="7 8">
    <name type="scientific">Robiginitalea biformata (strain ATCC BAA-864 / DSM 15991 / KCTC 12146 / HTCC2501)</name>
    <dbReference type="NCBI Taxonomy" id="313596"/>
    <lineage>
        <taxon>Bacteria</taxon>
        <taxon>Pseudomonadati</taxon>
        <taxon>Bacteroidota</taxon>
        <taxon>Flavobacteriia</taxon>
        <taxon>Flavobacteriales</taxon>
        <taxon>Flavobacteriaceae</taxon>
        <taxon>Robiginitalea</taxon>
    </lineage>
</organism>
<dbReference type="Gene3D" id="3.40.1010.10">
    <property type="entry name" value="Cobalt-precorrin-4 Transmethylase, Domain 1"/>
    <property type="match status" value="1"/>
</dbReference>
<evidence type="ECO:0000256" key="4">
    <source>
        <dbReference type="ARBA" id="ARBA00022679"/>
    </source>
</evidence>
<dbReference type="PIRSF" id="PIRSF005917">
    <property type="entry name" value="MTase_YraL"/>
    <property type="match status" value="1"/>
</dbReference>
<dbReference type="GO" id="GO:0008168">
    <property type="term" value="F:methyltransferase activity"/>
    <property type="evidence" value="ECO:0007669"/>
    <property type="project" value="UniProtKB-KW"/>
</dbReference>
<evidence type="ECO:0000256" key="3">
    <source>
        <dbReference type="ARBA" id="ARBA00022603"/>
    </source>
</evidence>
<feature type="domain" description="Tetrapyrrole methylase" evidence="6">
    <location>
        <begin position="68"/>
        <end position="220"/>
    </location>
</feature>
<dbReference type="EMBL" id="CP001712">
    <property type="protein sequence ID" value="EAR15868.1"/>
    <property type="molecule type" value="Genomic_DNA"/>
</dbReference>
<dbReference type="STRING" id="313596.RB2501_16109"/>
<dbReference type="Proteomes" id="UP000009049">
    <property type="component" value="Chromosome"/>
</dbReference>
<dbReference type="InterPro" id="IPR000878">
    <property type="entry name" value="4pyrrol_Mease"/>
</dbReference>
<evidence type="ECO:0000256" key="1">
    <source>
        <dbReference type="ARBA" id="ARBA00022490"/>
    </source>
</evidence>
<dbReference type="CDD" id="cd11649">
    <property type="entry name" value="RsmI_like"/>
    <property type="match status" value="1"/>
</dbReference>
<dbReference type="InterPro" id="IPR014776">
    <property type="entry name" value="4pyrrole_Mease_sub2"/>
</dbReference>